<comment type="caution">
    <text evidence="1">The sequence shown here is derived from an EMBL/GenBank/DDBJ whole genome shotgun (WGS) entry which is preliminary data.</text>
</comment>
<gene>
    <name evidence="1" type="ORF">EWH70_35215</name>
</gene>
<protein>
    <submittedName>
        <fullName evidence="1">Uncharacterized protein</fullName>
    </submittedName>
</protein>
<organism evidence="1 2">
    <name type="scientific">Amycolatopsis suaedae</name>
    <dbReference type="NCBI Taxonomy" id="2510978"/>
    <lineage>
        <taxon>Bacteria</taxon>
        <taxon>Bacillati</taxon>
        <taxon>Actinomycetota</taxon>
        <taxon>Actinomycetes</taxon>
        <taxon>Pseudonocardiales</taxon>
        <taxon>Pseudonocardiaceae</taxon>
        <taxon>Amycolatopsis</taxon>
    </lineage>
</organism>
<sequence>MNTEQENSRLVAEGAAIARACAAGFSFEGRPDPDEPTILMGMREHDDCVDILVLGLTPDAVAMGGRYPNTDGSAFDDGGPPPIQSIRGSILTVVDAVLDWPNP</sequence>
<dbReference type="AlphaFoldDB" id="A0A4Q7IYW1"/>
<name>A0A4Q7IYW1_9PSEU</name>
<dbReference type="RefSeq" id="WP_130479936.1">
    <property type="nucleotide sequence ID" value="NZ_SFCC01000028.1"/>
</dbReference>
<evidence type="ECO:0000313" key="1">
    <source>
        <dbReference type="EMBL" id="RZQ59266.1"/>
    </source>
</evidence>
<accession>A0A4Q7IYW1</accession>
<keyword evidence="2" id="KW-1185">Reference proteome</keyword>
<reference evidence="1 2" key="1">
    <citation type="submission" date="2019-02" db="EMBL/GenBank/DDBJ databases">
        <title>Draft genome sequence of Amycolatopsis sp. 8-3EHSu isolated from roots of Suaeda maritima.</title>
        <authorList>
            <person name="Duangmal K."/>
            <person name="Chantavorakit T."/>
        </authorList>
    </citation>
    <scope>NUCLEOTIDE SEQUENCE [LARGE SCALE GENOMIC DNA]</scope>
    <source>
        <strain evidence="1 2">8-3EHSu</strain>
    </source>
</reference>
<dbReference type="EMBL" id="SFCC01000028">
    <property type="protein sequence ID" value="RZQ59266.1"/>
    <property type="molecule type" value="Genomic_DNA"/>
</dbReference>
<evidence type="ECO:0000313" key="2">
    <source>
        <dbReference type="Proteomes" id="UP000292003"/>
    </source>
</evidence>
<proteinExistence type="predicted"/>
<dbReference type="Proteomes" id="UP000292003">
    <property type="component" value="Unassembled WGS sequence"/>
</dbReference>